<keyword evidence="3" id="KW-1185">Reference proteome</keyword>
<feature type="transmembrane region" description="Helical" evidence="1">
    <location>
        <begin position="33"/>
        <end position="50"/>
    </location>
</feature>
<dbReference type="KEGG" id="svp:Pan189_20740"/>
<dbReference type="EMBL" id="CP036268">
    <property type="protein sequence ID" value="QDT37692.1"/>
    <property type="molecule type" value="Genomic_DNA"/>
</dbReference>
<feature type="transmembrane region" description="Helical" evidence="1">
    <location>
        <begin position="62"/>
        <end position="80"/>
    </location>
</feature>
<accession>A0A517R1G0</accession>
<protein>
    <submittedName>
        <fullName evidence="2">Uncharacterized protein</fullName>
    </submittedName>
</protein>
<dbReference type="RefSeq" id="WP_145363784.1">
    <property type="nucleotide sequence ID" value="NZ_CP036268.1"/>
</dbReference>
<keyword evidence="1" id="KW-0812">Transmembrane</keyword>
<evidence type="ECO:0000256" key="1">
    <source>
        <dbReference type="SAM" id="Phobius"/>
    </source>
</evidence>
<sequence length="189" mass="20590">MILVDNSLGGDPRIYRNRKGTFWRIAAKRQGRTATAFTIALLPAMFFAASSADSMEGDLSPLLMFGFCLFGLTLMIRSMIPDVAITIDNKRIKGPHGSVKLSEITAEGLGVIALPMEIRQPNGKVKQAGSRIVLTWGFQHSMVQKIVDLPLDHDLELARKVRAAILLVLHGGDENRIYAQAPGIHAVGS</sequence>
<reference evidence="2 3" key="1">
    <citation type="submission" date="2019-02" db="EMBL/GenBank/DDBJ databases">
        <title>Deep-cultivation of Planctomycetes and their phenomic and genomic characterization uncovers novel biology.</title>
        <authorList>
            <person name="Wiegand S."/>
            <person name="Jogler M."/>
            <person name="Boedeker C."/>
            <person name="Pinto D."/>
            <person name="Vollmers J."/>
            <person name="Rivas-Marin E."/>
            <person name="Kohn T."/>
            <person name="Peeters S.H."/>
            <person name="Heuer A."/>
            <person name="Rast P."/>
            <person name="Oberbeckmann S."/>
            <person name="Bunk B."/>
            <person name="Jeske O."/>
            <person name="Meyerdierks A."/>
            <person name="Storesund J.E."/>
            <person name="Kallscheuer N."/>
            <person name="Luecker S."/>
            <person name="Lage O.M."/>
            <person name="Pohl T."/>
            <person name="Merkel B.J."/>
            <person name="Hornburger P."/>
            <person name="Mueller R.-W."/>
            <person name="Bruemmer F."/>
            <person name="Labrenz M."/>
            <person name="Spormann A.M."/>
            <person name="Op den Camp H."/>
            <person name="Overmann J."/>
            <person name="Amann R."/>
            <person name="Jetten M.S.M."/>
            <person name="Mascher T."/>
            <person name="Medema M.H."/>
            <person name="Devos D.P."/>
            <person name="Kaster A.-K."/>
            <person name="Ovreas L."/>
            <person name="Rohde M."/>
            <person name="Galperin M.Y."/>
            <person name="Jogler C."/>
        </authorList>
    </citation>
    <scope>NUCLEOTIDE SEQUENCE [LARGE SCALE GENOMIC DNA]</scope>
    <source>
        <strain evidence="2 3">Pan189</strain>
    </source>
</reference>
<name>A0A517R1G0_9PLAN</name>
<keyword evidence="1" id="KW-1133">Transmembrane helix</keyword>
<evidence type="ECO:0000313" key="3">
    <source>
        <dbReference type="Proteomes" id="UP000317318"/>
    </source>
</evidence>
<evidence type="ECO:0000313" key="2">
    <source>
        <dbReference type="EMBL" id="QDT37692.1"/>
    </source>
</evidence>
<gene>
    <name evidence="2" type="ORF">Pan189_20740</name>
</gene>
<keyword evidence="1" id="KW-0472">Membrane</keyword>
<proteinExistence type="predicted"/>
<dbReference type="AlphaFoldDB" id="A0A517R1G0"/>
<dbReference type="Proteomes" id="UP000317318">
    <property type="component" value="Chromosome"/>
</dbReference>
<organism evidence="2 3">
    <name type="scientific">Stratiformator vulcanicus</name>
    <dbReference type="NCBI Taxonomy" id="2527980"/>
    <lineage>
        <taxon>Bacteria</taxon>
        <taxon>Pseudomonadati</taxon>
        <taxon>Planctomycetota</taxon>
        <taxon>Planctomycetia</taxon>
        <taxon>Planctomycetales</taxon>
        <taxon>Planctomycetaceae</taxon>
        <taxon>Stratiformator</taxon>
    </lineage>
</organism>